<feature type="region of interest" description="Disordered" evidence="1">
    <location>
        <begin position="682"/>
        <end position="710"/>
    </location>
</feature>
<protein>
    <submittedName>
        <fullName evidence="2">Uncharacterized protein</fullName>
    </submittedName>
</protein>
<organism evidence="2 3">
    <name type="scientific">Streblomastix strix</name>
    <dbReference type="NCBI Taxonomy" id="222440"/>
    <lineage>
        <taxon>Eukaryota</taxon>
        <taxon>Metamonada</taxon>
        <taxon>Preaxostyla</taxon>
        <taxon>Oxymonadida</taxon>
        <taxon>Streblomastigidae</taxon>
        <taxon>Streblomastix</taxon>
    </lineage>
</organism>
<gene>
    <name evidence="2" type="ORF">EZS28_018621</name>
</gene>
<sequence>MDGSMTDPVELDAPTSCPSLCVHHQKTKKAGMDANQDHFKNASQFNDLSTLHTYIFGTNSSHAVDLPAEQLDLDVFQSDRQLAPTVAINALIQRATPLPIVYGQLVQILKCITRAPLQETDFYATNMSNTQVLEMKQGATQAPKLLQHTNILAVDRQLLPPLQTTDALAIGFYLQAPEFCELEPRQLSDNTVIYQLPVIKLEIKCLKCTRQFNWSKRLFKPSAPGETRNQQRAESEGNQTQRQNITARNSHYMMEIDMESEGRDINPTPLEAKINHASFIRQIDYWATKSYILKYFGKPGAGRHHPDSEEQSKEKDQSTAFWNNPRKRYRQEDRSNSKGNNQNFQTSVAPWLPTQPVPETTSNTVVPDLSKRQIGGRIPQFARTPDSSKSNKTPTPKQQSKQPTLTQGMDLNAKYEAQRLHNQMLTTIEKNQKRISDPYVTKNTEQSSEIFNETFNTASIQINILMTSVRFPLKIVKITPMIQMNIEYNETKITRAMMMYLEKLIQYSYKQESKKVKNERQKQTQSTISSITHFFQSSTYQGKYAIQVKSLSGQRRGKTGAANGTINPSAQSSDIKQITSGRDLNLGLRIDIEMEQMMERDLTQTQPTTNDGSIISTVPPQLWTAPWHAGRETASVFAAQHENIQLLKDGNEMNIPQQGHLEAQGAYGLGFQTMIDLMQIQSENESEQDQDQQDLSNLPDNLENESPSGLIQVTRRSDVNKSCIKTRPRSSCKKKKSHRQRQLNLRTAHADVCLKALTGGATSRNCSIEKLNPIRDRLPRMDMEYDRNEYFHDQRQKAPVNNIKETAALIGRLNSLKTQLREASLYLMLIDSVKTRAVKTQGWTGMMVSSLEILKELYRWIKKNSRKQEIIDIRPNSTSNCSNRYLTPRVGAKIQQDSGEVLVAHGAWLSYQIDWTSYRKELQAIHL</sequence>
<feature type="compositionally biased region" description="Basic and acidic residues" evidence="1">
    <location>
        <begin position="304"/>
        <end position="317"/>
    </location>
</feature>
<proteinExistence type="predicted"/>
<feature type="region of interest" description="Disordered" evidence="1">
    <location>
        <begin position="300"/>
        <end position="407"/>
    </location>
</feature>
<accession>A0A5J4VT99</accession>
<dbReference type="Proteomes" id="UP000324800">
    <property type="component" value="Unassembled WGS sequence"/>
</dbReference>
<feature type="compositionally biased region" description="Polar residues" evidence="1">
    <location>
        <begin position="337"/>
        <end position="348"/>
    </location>
</feature>
<evidence type="ECO:0000256" key="1">
    <source>
        <dbReference type="SAM" id="MobiDB-lite"/>
    </source>
</evidence>
<feature type="compositionally biased region" description="Polar residues" evidence="1">
    <location>
        <begin position="385"/>
        <end position="407"/>
    </location>
</feature>
<feature type="region of interest" description="Disordered" evidence="1">
    <location>
        <begin position="219"/>
        <end position="248"/>
    </location>
</feature>
<dbReference type="EMBL" id="SNRW01005073">
    <property type="protein sequence ID" value="KAA6385852.1"/>
    <property type="molecule type" value="Genomic_DNA"/>
</dbReference>
<comment type="caution">
    <text evidence="2">The sequence shown here is derived from an EMBL/GenBank/DDBJ whole genome shotgun (WGS) entry which is preliminary data.</text>
</comment>
<name>A0A5J4VT99_9EUKA</name>
<dbReference type="AlphaFoldDB" id="A0A5J4VT99"/>
<evidence type="ECO:0000313" key="3">
    <source>
        <dbReference type="Proteomes" id="UP000324800"/>
    </source>
</evidence>
<dbReference type="OrthoDB" id="41323at2759"/>
<evidence type="ECO:0000313" key="2">
    <source>
        <dbReference type="EMBL" id="KAA6385852.1"/>
    </source>
</evidence>
<reference evidence="2 3" key="1">
    <citation type="submission" date="2019-03" db="EMBL/GenBank/DDBJ databases">
        <title>Single cell metagenomics reveals metabolic interactions within the superorganism composed of flagellate Streblomastix strix and complex community of Bacteroidetes bacteria on its surface.</title>
        <authorList>
            <person name="Treitli S.C."/>
            <person name="Kolisko M."/>
            <person name="Husnik F."/>
            <person name="Keeling P."/>
            <person name="Hampl V."/>
        </authorList>
    </citation>
    <scope>NUCLEOTIDE SEQUENCE [LARGE SCALE GENOMIC DNA]</scope>
    <source>
        <strain evidence="2">ST1C</strain>
    </source>
</reference>
<feature type="non-terminal residue" evidence="2">
    <location>
        <position position="927"/>
    </location>
</feature>
<feature type="compositionally biased region" description="Polar residues" evidence="1">
    <location>
        <begin position="236"/>
        <end position="248"/>
    </location>
</feature>